<dbReference type="AlphaFoldDB" id="A0A5J4NAP5"/>
<reference evidence="2 3" key="1">
    <citation type="journal article" date="2019" name="Gigascience">
        <title>Whole-genome sequence of the oriental lung fluke Paragonimus westermani.</title>
        <authorList>
            <person name="Oey H."/>
            <person name="Zakrzewski M."/>
            <person name="Narain K."/>
            <person name="Devi K.R."/>
            <person name="Agatsuma T."/>
            <person name="Nawaratna S."/>
            <person name="Gobert G.N."/>
            <person name="Jones M.K."/>
            <person name="Ragan M.A."/>
            <person name="McManus D.P."/>
            <person name="Krause L."/>
        </authorList>
    </citation>
    <scope>NUCLEOTIDE SEQUENCE [LARGE SCALE GENOMIC DNA]</scope>
    <source>
        <strain evidence="2 3">IND2009</strain>
    </source>
</reference>
<accession>A0A5J4NAP5</accession>
<sequence length="77" mass="9290">MSPKIYRPSKLRRFVNLSFQGLVIGCFSIGIVITAYSVYGLTKYYIFDKPIYKRQRREYEEALYRKEKREKELGLRD</sequence>
<dbReference type="EMBL" id="QNGE01004784">
    <property type="protein sequence ID" value="KAA3672543.1"/>
    <property type="molecule type" value="Genomic_DNA"/>
</dbReference>
<keyword evidence="1" id="KW-0812">Transmembrane</keyword>
<keyword evidence="1" id="KW-0472">Membrane</keyword>
<keyword evidence="3" id="KW-1185">Reference proteome</keyword>
<comment type="caution">
    <text evidence="2">The sequence shown here is derived from an EMBL/GenBank/DDBJ whole genome shotgun (WGS) entry which is preliminary data.</text>
</comment>
<name>A0A5J4NAP5_9TREM</name>
<evidence type="ECO:0000313" key="2">
    <source>
        <dbReference type="EMBL" id="KAA3672543.1"/>
    </source>
</evidence>
<dbReference type="Proteomes" id="UP000324629">
    <property type="component" value="Unassembled WGS sequence"/>
</dbReference>
<feature type="transmembrane region" description="Helical" evidence="1">
    <location>
        <begin position="21"/>
        <end position="39"/>
    </location>
</feature>
<evidence type="ECO:0000256" key="1">
    <source>
        <dbReference type="SAM" id="Phobius"/>
    </source>
</evidence>
<evidence type="ECO:0000313" key="3">
    <source>
        <dbReference type="Proteomes" id="UP000324629"/>
    </source>
</evidence>
<gene>
    <name evidence="2" type="ORF">DEA37_0009869</name>
</gene>
<keyword evidence="1" id="KW-1133">Transmembrane helix</keyword>
<dbReference type="PROSITE" id="PS51257">
    <property type="entry name" value="PROKAR_LIPOPROTEIN"/>
    <property type="match status" value="1"/>
</dbReference>
<proteinExistence type="predicted"/>
<organism evidence="2 3">
    <name type="scientific">Paragonimus westermani</name>
    <dbReference type="NCBI Taxonomy" id="34504"/>
    <lineage>
        <taxon>Eukaryota</taxon>
        <taxon>Metazoa</taxon>
        <taxon>Spiralia</taxon>
        <taxon>Lophotrochozoa</taxon>
        <taxon>Platyhelminthes</taxon>
        <taxon>Trematoda</taxon>
        <taxon>Digenea</taxon>
        <taxon>Plagiorchiida</taxon>
        <taxon>Troglotremata</taxon>
        <taxon>Troglotrematidae</taxon>
        <taxon>Paragonimus</taxon>
    </lineage>
</organism>
<protein>
    <submittedName>
        <fullName evidence="2">Uncharacterized protein</fullName>
    </submittedName>
</protein>